<evidence type="ECO:0000313" key="3">
    <source>
        <dbReference type="Proteomes" id="UP000199642"/>
    </source>
</evidence>
<accession>A0A1I2VTC3</accession>
<gene>
    <name evidence="2" type="ORF">SAMN04487988_110108</name>
</gene>
<dbReference type="Proteomes" id="UP000199642">
    <property type="component" value="Unassembled WGS sequence"/>
</dbReference>
<evidence type="ECO:0000256" key="1">
    <source>
        <dbReference type="SAM" id="Phobius"/>
    </source>
</evidence>
<dbReference type="STRING" id="435880.SAMN04487988_110108"/>
<dbReference type="RefSeq" id="WP_092792742.1">
    <property type="nucleotide sequence ID" value="NZ_FOPC01000010.1"/>
</dbReference>
<keyword evidence="3" id="KW-1185">Reference proteome</keyword>
<protein>
    <submittedName>
        <fullName evidence="2">Uncharacterized protein</fullName>
    </submittedName>
</protein>
<organism evidence="2 3">
    <name type="scientific">Algoriphagus hitonicola</name>
    <dbReference type="NCBI Taxonomy" id="435880"/>
    <lineage>
        <taxon>Bacteria</taxon>
        <taxon>Pseudomonadati</taxon>
        <taxon>Bacteroidota</taxon>
        <taxon>Cytophagia</taxon>
        <taxon>Cytophagales</taxon>
        <taxon>Cyclobacteriaceae</taxon>
        <taxon>Algoriphagus</taxon>
    </lineage>
</organism>
<keyword evidence="1" id="KW-0472">Membrane</keyword>
<dbReference type="AlphaFoldDB" id="A0A1I2VTC3"/>
<keyword evidence="1" id="KW-1133">Transmembrane helix</keyword>
<reference evidence="3" key="1">
    <citation type="submission" date="2016-10" db="EMBL/GenBank/DDBJ databases">
        <authorList>
            <person name="Varghese N."/>
            <person name="Submissions S."/>
        </authorList>
    </citation>
    <scope>NUCLEOTIDE SEQUENCE [LARGE SCALE GENOMIC DNA]</scope>
    <source>
        <strain evidence="3">DSM 19315</strain>
    </source>
</reference>
<proteinExistence type="predicted"/>
<evidence type="ECO:0000313" key="2">
    <source>
        <dbReference type="EMBL" id="SFG91709.1"/>
    </source>
</evidence>
<keyword evidence="1" id="KW-0812">Transmembrane</keyword>
<feature type="transmembrane region" description="Helical" evidence="1">
    <location>
        <begin position="21"/>
        <end position="38"/>
    </location>
</feature>
<dbReference type="OrthoDB" id="650068at2"/>
<name>A0A1I2VTC3_9BACT</name>
<sequence>MRVVELISKKASYLKNQLLKSVVFSLLTFVLIFVNVISNAQESENRQLSGTITATNNGISIIPSFSLGRPAVFFDLSMGGKRLSFDPMLRFGMDGKPWTFIFWGRYKVIKDKRFSLTIGGHPAFLFMEKEMLVDGNQERAFVANRYLAGEVNTSYKVTNKFSLGFYYLRGSGVQVIAAKNSDFFALNAGISDVKLVNDLSLSINPQVFFLQVDENSGNYVNSAFTFKKGHCLFSFRLFSIKKSNPPSREMTWFGM</sequence>
<dbReference type="EMBL" id="FOPC01000010">
    <property type="protein sequence ID" value="SFG91709.1"/>
    <property type="molecule type" value="Genomic_DNA"/>
</dbReference>